<dbReference type="EC" id="2.7.1.59" evidence="2"/>
<dbReference type="InterPro" id="IPR043129">
    <property type="entry name" value="ATPase_NBD"/>
</dbReference>
<evidence type="ECO:0000256" key="3">
    <source>
        <dbReference type="ARBA" id="ARBA00014974"/>
    </source>
</evidence>
<proteinExistence type="inferred from homology"/>
<comment type="caution">
    <text evidence="6">The sequence shown here is derived from an EMBL/GenBank/DDBJ whole genome shotgun (WGS) entry which is preliminary data.</text>
</comment>
<dbReference type="Gene3D" id="3.30.420.40">
    <property type="match status" value="2"/>
</dbReference>
<comment type="similarity">
    <text evidence="1">Belongs to the eukaryotic-type N-acetylglucosamine kinase family.</text>
</comment>
<gene>
    <name evidence="6" type="ORF">DGYR_LOCUS6550</name>
</gene>
<accession>A0A7I8VPA8</accession>
<dbReference type="InterPro" id="IPR002731">
    <property type="entry name" value="ATPase_BadF"/>
</dbReference>
<dbReference type="GO" id="GO:0045127">
    <property type="term" value="F:N-acetylglucosamine kinase activity"/>
    <property type="evidence" value="ECO:0007669"/>
    <property type="project" value="UniProtKB-EC"/>
</dbReference>
<dbReference type="EMBL" id="CAJFCJ010000008">
    <property type="protein sequence ID" value="CAD5118120.1"/>
    <property type="molecule type" value="Genomic_DNA"/>
</dbReference>
<dbReference type="OrthoDB" id="311172at2759"/>
<name>A0A7I8VPA8_9ANNE</name>
<evidence type="ECO:0000256" key="2">
    <source>
        <dbReference type="ARBA" id="ARBA00012122"/>
    </source>
</evidence>
<evidence type="ECO:0000256" key="1">
    <source>
        <dbReference type="ARBA" id="ARBA00006198"/>
    </source>
</evidence>
<evidence type="ECO:0000259" key="5">
    <source>
        <dbReference type="Pfam" id="PF01869"/>
    </source>
</evidence>
<dbReference type="SUPFAM" id="SSF53067">
    <property type="entry name" value="Actin-like ATPase domain"/>
    <property type="match status" value="2"/>
</dbReference>
<dbReference type="InterPro" id="IPR039758">
    <property type="entry name" value="NAGK-like"/>
</dbReference>
<dbReference type="Proteomes" id="UP000549394">
    <property type="component" value="Unassembled WGS sequence"/>
</dbReference>
<evidence type="ECO:0000313" key="6">
    <source>
        <dbReference type="EMBL" id="CAD5118120.1"/>
    </source>
</evidence>
<feature type="domain" description="ATPase BadF/BadG/BcrA/BcrD type" evidence="5">
    <location>
        <begin position="9"/>
        <end position="306"/>
    </location>
</feature>
<dbReference type="PANTHER" id="PTHR12862">
    <property type="entry name" value="BADF TYPE ATPASE DOMAIN-CONTAINING PROTEIN"/>
    <property type="match status" value="1"/>
</dbReference>
<dbReference type="CDD" id="cd24078">
    <property type="entry name" value="ASKHA_NBD_NAGK_meta"/>
    <property type="match status" value="1"/>
</dbReference>
<dbReference type="AlphaFoldDB" id="A0A7I8VPA8"/>
<evidence type="ECO:0000256" key="4">
    <source>
        <dbReference type="ARBA" id="ARBA00031123"/>
    </source>
</evidence>
<protein>
    <recommendedName>
        <fullName evidence="3">N-acetyl-D-glucosamine kinase</fullName>
        <ecNumber evidence="2">2.7.1.59</ecNumber>
    </recommendedName>
    <alternativeName>
        <fullName evidence="4">GlcNAc kinase</fullName>
    </alternativeName>
</protein>
<keyword evidence="7" id="KW-1185">Reference proteome</keyword>
<reference evidence="6 7" key="1">
    <citation type="submission" date="2020-08" db="EMBL/GenBank/DDBJ databases">
        <authorList>
            <person name="Hejnol A."/>
        </authorList>
    </citation>
    <scope>NUCLEOTIDE SEQUENCE [LARGE SCALE GENOMIC DNA]</scope>
</reference>
<dbReference type="Pfam" id="PF01869">
    <property type="entry name" value="BcrAD_BadFG"/>
    <property type="match status" value="1"/>
</dbReference>
<organism evidence="6 7">
    <name type="scientific">Dimorphilus gyrociliatus</name>
    <dbReference type="NCBI Taxonomy" id="2664684"/>
    <lineage>
        <taxon>Eukaryota</taxon>
        <taxon>Metazoa</taxon>
        <taxon>Spiralia</taxon>
        <taxon>Lophotrochozoa</taxon>
        <taxon>Annelida</taxon>
        <taxon>Polychaeta</taxon>
        <taxon>Polychaeta incertae sedis</taxon>
        <taxon>Dinophilidae</taxon>
        <taxon>Dimorphilus</taxon>
    </lineage>
</organism>
<dbReference type="PANTHER" id="PTHR12862:SF0">
    <property type="entry name" value="N-ACETYL-D-GLUCOSAMINE KINASE"/>
    <property type="match status" value="1"/>
</dbReference>
<sequence length="331" mass="36479">MSGKLFFAGIEGGASSTKIGIYDENCKELISIVGKGTNHWQIGIPECIQRIRQLVNEALSKTDDIRLFSIGLSLSGGDDSESRRKIQEEVDKCKFCDNEVYVSCDTVGSLASIIGLEKGIVLISGTGSNCELIDPNGTNIRCGGWGQFIGDEGSAFWIAHRVIKIVFDHTDNLKPSVHSIERSWDAIKSFFSIQDKMGLLKHFYGEFNKPFFASFCIKVAELANDGDQLCKEVFEEAGQLLGMHVKAVVSSSQEVNEIKVVCVGSVFYSWNLLKSGFVKELKRSSLKKVTLLRPTVHACVGAAILGSHKAGYNWNPNLENNSKMLYEYLDA</sequence>
<evidence type="ECO:0000313" key="7">
    <source>
        <dbReference type="Proteomes" id="UP000549394"/>
    </source>
</evidence>